<keyword evidence="2" id="KW-1185">Reference proteome</keyword>
<reference evidence="1 2" key="1">
    <citation type="journal article" date="2006" name="Proc. Natl. Acad. Sci. U.S.A.">
        <title>Evolution of sensory complexity recorded in a myxobacterial genome.</title>
        <authorList>
            <person name="Goldman B.S."/>
            <person name="Nierman W.C."/>
            <person name="Kaiser D."/>
            <person name="Slater S.C."/>
            <person name="Durkin A.S."/>
            <person name="Eisen J.A."/>
            <person name="Ronning C.M."/>
            <person name="Barbazuk W.B."/>
            <person name="Blanchard M."/>
            <person name="Field C."/>
            <person name="Halling C."/>
            <person name="Hinkle G."/>
            <person name="Iartchuk O."/>
            <person name="Kim H.S."/>
            <person name="Mackenzie C."/>
            <person name="Madupu R."/>
            <person name="Miller N."/>
            <person name="Shvartsbeyn A."/>
            <person name="Sullivan S.A."/>
            <person name="Vaudin M."/>
            <person name="Wiegand R."/>
            <person name="Kaplan H.B."/>
        </authorList>
    </citation>
    <scope>NUCLEOTIDE SEQUENCE [LARGE SCALE GENOMIC DNA]</scope>
    <source>
        <strain evidence="2">DK1622</strain>
    </source>
</reference>
<gene>
    <name evidence="1" type="ordered locus">MXAN_5227</name>
</gene>
<organism evidence="1 2">
    <name type="scientific">Myxococcus xanthus (strain DK1622)</name>
    <dbReference type="NCBI Taxonomy" id="246197"/>
    <lineage>
        <taxon>Bacteria</taxon>
        <taxon>Pseudomonadati</taxon>
        <taxon>Myxococcota</taxon>
        <taxon>Myxococcia</taxon>
        <taxon>Myxococcales</taxon>
        <taxon>Cystobacterineae</taxon>
        <taxon>Myxococcaceae</taxon>
        <taxon>Myxococcus</taxon>
    </lineage>
</organism>
<evidence type="ECO:0000313" key="1">
    <source>
        <dbReference type="EMBL" id="ABF89267.1"/>
    </source>
</evidence>
<dbReference type="Proteomes" id="UP000002402">
    <property type="component" value="Chromosome"/>
</dbReference>
<dbReference type="EnsemblBacteria" id="ABF89267">
    <property type="protein sequence ID" value="ABF89267"/>
    <property type="gene ID" value="MXAN_5227"/>
</dbReference>
<dbReference type="KEGG" id="mxa:MXAN_5227"/>
<sequence>MHVAHEAGDAVGIVAREFSQRSCGLFCDVQIALDEALRHTYVADSTWALCTRGTYGALGLQ</sequence>
<proteinExistence type="predicted"/>
<dbReference type="AlphaFoldDB" id="Q1D1U4"/>
<protein>
    <submittedName>
        <fullName evidence="1">Uncharacterized protein</fullName>
    </submittedName>
</protein>
<name>Q1D1U4_MYXXD</name>
<evidence type="ECO:0000313" key="2">
    <source>
        <dbReference type="Proteomes" id="UP000002402"/>
    </source>
</evidence>
<dbReference type="EMBL" id="CP000113">
    <property type="protein sequence ID" value="ABF89267.1"/>
    <property type="molecule type" value="Genomic_DNA"/>
</dbReference>
<accession>Q1D1U4</accession>
<dbReference type="HOGENOM" id="CLU_2917806_0_0_7"/>